<accession>A0A1I3AN21</accession>
<dbReference type="RefSeq" id="WP_090998298.1">
    <property type="nucleotide sequence ID" value="NZ_FOPP01000017.1"/>
</dbReference>
<dbReference type="AlphaFoldDB" id="A0A1I3AN21"/>
<dbReference type="EMBL" id="FOPP01000017">
    <property type="protein sequence ID" value="SFH51528.1"/>
    <property type="molecule type" value="Genomic_DNA"/>
</dbReference>
<dbReference type="OrthoDB" id="1372378at2"/>
<protein>
    <submittedName>
        <fullName evidence="2">Uncharacterized protein</fullName>
    </submittedName>
</protein>
<sequence>MEINNFGPFDSDIWGTVADWVIACVTLGTGIFLVLTFKEQQKTNLFTRVQMKRQILPKFIIQHKNGHNELSLTNAPAIEINIESVKDGIFENGFYEHLENFEVHHHPIVLPVLNEALIFDNGREDIINISFSDMEGSRYSQTIYYEHGEFFISIPKAK</sequence>
<evidence type="ECO:0000313" key="2">
    <source>
        <dbReference type="EMBL" id="SFH51528.1"/>
    </source>
</evidence>
<proteinExistence type="predicted"/>
<keyword evidence="1" id="KW-0812">Transmembrane</keyword>
<gene>
    <name evidence="2" type="ORF">SAMN04489864_11712</name>
</gene>
<name>A0A1I3AN21_9SPHI</name>
<feature type="transmembrane region" description="Helical" evidence="1">
    <location>
        <begin position="20"/>
        <end position="37"/>
    </location>
</feature>
<keyword evidence="1" id="KW-1133">Transmembrane helix</keyword>
<evidence type="ECO:0000256" key="1">
    <source>
        <dbReference type="SAM" id="Phobius"/>
    </source>
</evidence>
<evidence type="ECO:0000313" key="3">
    <source>
        <dbReference type="Proteomes" id="UP000199666"/>
    </source>
</evidence>
<keyword evidence="3" id="KW-1185">Reference proteome</keyword>
<dbReference type="STRING" id="414048.SAMN04489864_11712"/>
<dbReference type="Proteomes" id="UP000199666">
    <property type="component" value="Unassembled WGS sequence"/>
</dbReference>
<reference evidence="2 3" key="1">
    <citation type="submission" date="2016-10" db="EMBL/GenBank/DDBJ databases">
        <authorList>
            <person name="de Groot N.N."/>
        </authorList>
    </citation>
    <scope>NUCLEOTIDE SEQUENCE [LARGE SCALE GENOMIC DNA]</scope>
    <source>
        <strain evidence="2 3">DSM 18684</strain>
    </source>
</reference>
<keyword evidence="1" id="KW-0472">Membrane</keyword>
<organism evidence="2 3">
    <name type="scientific">Pedobacter insulae</name>
    <dbReference type="NCBI Taxonomy" id="414048"/>
    <lineage>
        <taxon>Bacteria</taxon>
        <taxon>Pseudomonadati</taxon>
        <taxon>Bacteroidota</taxon>
        <taxon>Sphingobacteriia</taxon>
        <taxon>Sphingobacteriales</taxon>
        <taxon>Sphingobacteriaceae</taxon>
        <taxon>Pedobacter</taxon>
    </lineage>
</organism>